<dbReference type="Pfam" id="PF03432">
    <property type="entry name" value="Relaxase"/>
    <property type="match status" value="1"/>
</dbReference>
<feature type="region of interest" description="Disordered" evidence="1">
    <location>
        <begin position="279"/>
        <end position="299"/>
    </location>
</feature>
<evidence type="ECO:0000256" key="1">
    <source>
        <dbReference type="SAM" id="MobiDB-lite"/>
    </source>
</evidence>
<organism evidence="3 4">
    <name type="scientific">Actinocorallia herbida</name>
    <dbReference type="NCBI Taxonomy" id="58109"/>
    <lineage>
        <taxon>Bacteria</taxon>
        <taxon>Bacillati</taxon>
        <taxon>Actinomycetota</taxon>
        <taxon>Actinomycetes</taxon>
        <taxon>Streptosporangiales</taxon>
        <taxon>Thermomonosporaceae</taxon>
        <taxon>Actinocorallia</taxon>
    </lineage>
</organism>
<dbReference type="OrthoDB" id="4382201at2"/>
<keyword evidence="4" id="KW-1185">Reference proteome</keyword>
<protein>
    <recommendedName>
        <fullName evidence="2">MobA/VirD2-like nuclease domain-containing protein</fullName>
    </recommendedName>
</protein>
<dbReference type="Proteomes" id="UP000272400">
    <property type="component" value="Unassembled WGS sequence"/>
</dbReference>
<proteinExistence type="predicted"/>
<reference evidence="3 4" key="1">
    <citation type="submission" date="2018-11" db="EMBL/GenBank/DDBJ databases">
        <title>Sequencing the genomes of 1000 actinobacteria strains.</title>
        <authorList>
            <person name="Klenk H.-P."/>
        </authorList>
    </citation>
    <scope>NUCLEOTIDE SEQUENCE [LARGE SCALE GENOMIC DNA]</scope>
    <source>
        <strain evidence="3 4">DSM 44254</strain>
    </source>
</reference>
<dbReference type="EMBL" id="RJKE01000001">
    <property type="protein sequence ID" value="ROO82914.1"/>
    <property type="molecule type" value="Genomic_DNA"/>
</dbReference>
<comment type="caution">
    <text evidence="3">The sequence shown here is derived from an EMBL/GenBank/DDBJ whole genome shotgun (WGS) entry which is preliminary data.</text>
</comment>
<evidence type="ECO:0000313" key="3">
    <source>
        <dbReference type="EMBL" id="ROO82914.1"/>
    </source>
</evidence>
<gene>
    <name evidence="3" type="ORF">EDD29_0399</name>
</gene>
<dbReference type="AlphaFoldDB" id="A0A3N1CP27"/>
<dbReference type="RefSeq" id="WP_148085846.1">
    <property type="nucleotide sequence ID" value="NZ_RJKE01000001.1"/>
</dbReference>
<feature type="region of interest" description="Disordered" evidence="1">
    <location>
        <begin position="163"/>
        <end position="196"/>
    </location>
</feature>
<evidence type="ECO:0000313" key="4">
    <source>
        <dbReference type="Proteomes" id="UP000272400"/>
    </source>
</evidence>
<feature type="compositionally biased region" description="Polar residues" evidence="1">
    <location>
        <begin position="473"/>
        <end position="490"/>
    </location>
</feature>
<dbReference type="InterPro" id="IPR005094">
    <property type="entry name" value="Endonuclease_MobA/VirD2"/>
</dbReference>
<feature type="domain" description="MobA/VirD2-like nuclease" evidence="2">
    <location>
        <begin position="72"/>
        <end position="165"/>
    </location>
</feature>
<sequence>MIGKITRGSNVGNLIVYLYGPGRTSVHDNPHVVAGFRTPLELEPRIENGAPDLKPLISLLRQPLAALSVKSLDQPVWQCSLRAAPEDPWLSDEQWGEIAAETLRRVGIIRDADRSGCRWIAIRHADDHVHIVATLAREDGRTPRLWNDRLKVRDACLAAEESHGLRRTAPADRTANRRATRSEDEKAARQGRKEVPRQTLRRAVTTAAGGAAGPDEFFAMLADAGVLVRTRRSTRIRSEVTGYKVGLPGDVTKAGEQIWFSGGRLAPELSMPKLCQRWADPERSADPSARPRAIRSPEQREAVCRAASQAVMQAAHRFQWSSSPEVRSDIAAATTGVLHTVAHVTGNPRMSHIADVYARAGREPHGRVSPLGSYSRGLRTVSRVFAHALSRQSGEAYRRTVAWIQLFSCLAHLVERIAAHRAAQGRIAQAQAAQAAADALKQMADPTQQASRQAHPVLPGLLAVTFPAPPRASATSRNRPSPDTSPNSPGRSRAAGR</sequence>
<feature type="compositionally biased region" description="Basic and acidic residues" evidence="1">
    <location>
        <begin position="180"/>
        <end position="196"/>
    </location>
</feature>
<feature type="region of interest" description="Disordered" evidence="1">
    <location>
        <begin position="443"/>
        <end position="497"/>
    </location>
</feature>
<evidence type="ECO:0000259" key="2">
    <source>
        <dbReference type="Pfam" id="PF03432"/>
    </source>
</evidence>
<name>A0A3N1CP27_9ACTN</name>
<accession>A0A3N1CP27</accession>